<evidence type="ECO:0000313" key="2">
    <source>
        <dbReference type="EMBL" id="WHQ68567.1"/>
    </source>
</evidence>
<proteinExistence type="predicted"/>
<gene>
    <name evidence="2" type="ORF">KEC54_19605</name>
</gene>
<accession>A0AAX3WB81</accession>
<dbReference type="AlphaFoldDB" id="A0AAX3WB81"/>
<dbReference type="RefSeq" id="WP_283535169.1">
    <property type="nucleotide sequence ID" value="NZ_CP073633.1"/>
</dbReference>
<dbReference type="Proteomes" id="UP001223720">
    <property type="component" value="Chromosome"/>
</dbReference>
<organism evidence="2 3">
    <name type="scientific">Methylorubrum extorquens</name>
    <name type="common">Methylobacterium dichloromethanicum</name>
    <name type="synonym">Methylobacterium extorquens</name>
    <dbReference type="NCBI Taxonomy" id="408"/>
    <lineage>
        <taxon>Bacteria</taxon>
        <taxon>Pseudomonadati</taxon>
        <taxon>Pseudomonadota</taxon>
        <taxon>Alphaproteobacteria</taxon>
        <taxon>Hyphomicrobiales</taxon>
        <taxon>Methylobacteriaceae</taxon>
        <taxon>Methylorubrum</taxon>
    </lineage>
</organism>
<evidence type="ECO:0000256" key="1">
    <source>
        <dbReference type="SAM" id="MobiDB-lite"/>
    </source>
</evidence>
<evidence type="ECO:0000313" key="3">
    <source>
        <dbReference type="Proteomes" id="UP001223720"/>
    </source>
</evidence>
<name>A0AAX3WB81_METEX</name>
<sequence length="86" mass="9640">MEASRHRFYVVDGFAPTNFHKVSGGGMIGHRYFDNESLAYDVGVDRWGYRPASIGEIHVRLAATDTLPEERRRAAERDAAEGDNAE</sequence>
<reference evidence="2" key="1">
    <citation type="journal article" date="2022" name="Biotechnol. Bioprocess Eng.">
        <title>Pan-genome Analysis Reveals Comparative Genomic Features of Central Metabolic Pathways in Methylorubrum extorquens.</title>
        <authorList>
            <person name="Lee G.M."/>
            <person name="Scott-Nevros Z.K."/>
            <person name="Lee S.-M."/>
            <person name="Kim D."/>
        </authorList>
    </citation>
    <scope>NUCLEOTIDE SEQUENCE</scope>
    <source>
        <strain evidence="2">ATCC 55366</strain>
    </source>
</reference>
<dbReference type="EMBL" id="CP073633">
    <property type="protein sequence ID" value="WHQ68567.1"/>
    <property type="molecule type" value="Genomic_DNA"/>
</dbReference>
<feature type="compositionally biased region" description="Basic and acidic residues" evidence="1">
    <location>
        <begin position="68"/>
        <end position="80"/>
    </location>
</feature>
<protein>
    <submittedName>
        <fullName evidence="2">Uncharacterized protein</fullName>
    </submittedName>
</protein>
<feature type="region of interest" description="Disordered" evidence="1">
    <location>
        <begin position="66"/>
        <end position="86"/>
    </location>
</feature>